<protein>
    <submittedName>
        <fullName evidence="1">Uncharacterized protein</fullName>
    </submittedName>
</protein>
<evidence type="ECO:0000313" key="1">
    <source>
        <dbReference type="EMBL" id="MPN34681.1"/>
    </source>
</evidence>
<organism evidence="1">
    <name type="scientific">bioreactor metagenome</name>
    <dbReference type="NCBI Taxonomy" id="1076179"/>
    <lineage>
        <taxon>unclassified sequences</taxon>
        <taxon>metagenomes</taxon>
        <taxon>ecological metagenomes</taxon>
    </lineage>
</organism>
<dbReference type="EMBL" id="VSSQ01087843">
    <property type="protein sequence ID" value="MPN34681.1"/>
    <property type="molecule type" value="Genomic_DNA"/>
</dbReference>
<dbReference type="Gene3D" id="1.10.1220.10">
    <property type="entry name" value="Met repressor-like"/>
    <property type="match status" value="1"/>
</dbReference>
<name>A0A645H6N7_9ZZZZ</name>
<sequence length="68" mass="7802">MKNPNDDKTKIGAWIDIETKRKADLYRALTGKTLQDIYEAALRSYLDQELPAIEQSTHRGIFRAHNNG</sequence>
<comment type="caution">
    <text evidence="1">The sequence shown here is derived from an EMBL/GenBank/DDBJ whole genome shotgun (WGS) entry which is preliminary data.</text>
</comment>
<proteinExistence type="predicted"/>
<reference evidence="1" key="1">
    <citation type="submission" date="2019-08" db="EMBL/GenBank/DDBJ databases">
        <authorList>
            <person name="Kucharzyk K."/>
            <person name="Murdoch R.W."/>
            <person name="Higgins S."/>
            <person name="Loffler F."/>
        </authorList>
    </citation>
    <scope>NUCLEOTIDE SEQUENCE</scope>
</reference>
<accession>A0A645H6N7</accession>
<dbReference type="GO" id="GO:0006355">
    <property type="term" value="P:regulation of DNA-templated transcription"/>
    <property type="evidence" value="ECO:0007669"/>
    <property type="project" value="InterPro"/>
</dbReference>
<gene>
    <name evidence="1" type="ORF">SDC9_182175</name>
</gene>
<dbReference type="AlphaFoldDB" id="A0A645H6N7"/>
<dbReference type="InterPro" id="IPR013321">
    <property type="entry name" value="Arc_rbn_hlx_hlx"/>
</dbReference>